<proteinExistence type="predicted"/>
<protein>
    <submittedName>
        <fullName evidence="2">Uncharacterized protein</fullName>
    </submittedName>
</protein>
<dbReference type="EMBL" id="JAULBC010000016">
    <property type="protein sequence ID" value="MEX6691290.1"/>
    <property type="molecule type" value="Genomic_DNA"/>
</dbReference>
<dbReference type="RefSeq" id="WP_369332707.1">
    <property type="nucleotide sequence ID" value="NZ_JAULBC010000016.1"/>
</dbReference>
<accession>A0ABV3ZP12</accession>
<keyword evidence="3" id="KW-1185">Reference proteome</keyword>
<reference evidence="2 3" key="1">
    <citation type="submission" date="2023-07" db="EMBL/GenBank/DDBJ databases">
        <authorList>
            <person name="Lian W.-H."/>
        </authorList>
    </citation>
    <scope>NUCLEOTIDE SEQUENCE [LARGE SCALE GENOMIC DNA]</scope>
    <source>
        <strain evidence="2 3">SYSU DXS3180</strain>
    </source>
</reference>
<evidence type="ECO:0000313" key="2">
    <source>
        <dbReference type="EMBL" id="MEX6691290.1"/>
    </source>
</evidence>
<feature type="chain" id="PRO_5045178929" evidence="1">
    <location>
        <begin position="29"/>
        <end position="126"/>
    </location>
</feature>
<feature type="signal peptide" evidence="1">
    <location>
        <begin position="1"/>
        <end position="28"/>
    </location>
</feature>
<organism evidence="2 3">
    <name type="scientific">Danxiaibacter flavus</name>
    <dbReference type="NCBI Taxonomy" id="3049108"/>
    <lineage>
        <taxon>Bacteria</taxon>
        <taxon>Pseudomonadati</taxon>
        <taxon>Bacteroidota</taxon>
        <taxon>Chitinophagia</taxon>
        <taxon>Chitinophagales</taxon>
        <taxon>Chitinophagaceae</taxon>
        <taxon>Danxiaibacter</taxon>
    </lineage>
</organism>
<comment type="caution">
    <text evidence="2">The sequence shown here is derived from an EMBL/GenBank/DDBJ whole genome shotgun (WGS) entry which is preliminary data.</text>
</comment>
<dbReference type="Proteomes" id="UP001560573">
    <property type="component" value="Unassembled WGS sequence"/>
</dbReference>
<name>A0ABV3ZP12_9BACT</name>
<sequence>MKNILSRCLKIAGLLSVSLAMSSITSFAQSGDKTISGEVLDMSCYMAKGAHGMDHKDCASSCIKGGSPMGLLTSDGKVYLLVENHDKKDAYAEAKKHAGEQVTVSGTVSEKGGLQGIVVNEVKAKS</sequence>
<gene>
    <name evidence="2" type="ORF">QTN47_27520</name>
</gene>
<evidence type="ECO:0000313" key="3">
    <source>
        <dbReference type="Proteomes" id="UP001560573"/>
    </source>
</evidence>
<keyword evidence="1" id="KW-0732">Signal</keyword>
<evidence type="ECO:0000256" key="1">
    <source>
        <dbReference type="SAM" id="SignalP"/>
    </source>
</evidence>